<feature type="compositionally biased region" description="Polar residues" evidence="2">
    <location>
        <begin position="15"/>
        <end position="24"/>
    </location>
</feature>
<gene>
    <name evidence="3" type="ordered locus">CA2559_06725</name>
</gene>
<evidence type="ECO:0008006" key="5">
    <source>
        <dbReference type="Google" id="ProtNLM"/>
    </source>
</evidence>
<sequence length="733" mass="86544">MSDKEHTPEHEEQQQNETASTSKEVPTEPADQLVETPEDQSDLEKSIVAEREDKSEKKDTSVISESDDEDETPQQNPTTAKGTNKAVNVEEANDTAHEDAMVEESEKPSESSSTSKNSEDDTDHEDAMVAEASSKTPRDAQEEVDNAVAEDSEDESTGERHDIEKKNYEELSQEDLVKELETLLKNEKVQAIKEHVDEIRTEFNNKFDEESEQKKEEFLEEGGNIIDFHYVTPIKKKFDSVYFDYREKRNNHYKQLKRDLTENLKKREAIIEELKNMIGVGNDMHSNFNDFKKLQERWRQAGPIPRDKYNLVWNNYHHHVENFYDFLHLDREFRDLDFKHNLEQKLKVISRAEELAKETNVNRAFRELQMLHKMWKEDIGPVAKEHRDVIWDKFSALTKTIHDNRQAHYSELEKDFEKNLEKKNEIIAQIAEIANDEVKSHGSVQKKIKKVEALREAFFKAGKVPREKNQDTWDRFKKTVRQFNRNKNAFYKNQKQEQYDNLEKKKELIKIAEDNKDSDDFKTVTPLMKKIQNDWKKIGHVPRKDSDKIWKQFKTACNHYFDNMHKERKAENAELFEAFDKKKEMLDQVKELKLEGSPEEKLKIIKDQIEAWKALGQVPHNKRFIEGKFNKALDDLFGDLDISRKKQEMLKYESRLQALEDANDDRSIEKESYFIRKKVDETTAEIAQLENNLGFFQHVPDDNPMVQDVHKNINKHKEELEMWKAKLKKLRQL</sequence>
<feature type="compositionally biased region" description="Polar residues" evidence="2">
    <location>
        <begin position="73"/>
        <end position="86"/>
    </location>
</feature>
<feature type="compositionally biased region" description="Basic and acidic residues" evidence="2">
    <location>
        <begin position="42"/>
        <end position="60"/>
    </location>
</feature>
<evidence type="ECO:0000313" key="3">
    <source>
        <dbReference type="EMBL" id="EAP88434.1"/>
    </source>
</evidence>
<evidence type="ECO:0000313" key="4">
    <source>
        <dbReference type="Proteomes" id="UP000002297"/>
    </source>
</evidence>
<organism evidence="3 4">
    <name type="scientific">Croceibacter atlanticus (strain ATCC BAA-628 / JCM 21780 / CIP 108009 / IAM 15332 / KCTC 12090 / HTCC2559)</name>
    <dbReference type="NCBI Taxonomy" id="216432"/>
    <lineage>
        <taxon>Bacteria</taxon>
        <taxon>Pseudomonadati</taxon>
        <taxon>Bacteroidota</taxon>
        <taxon>Flavobacteriia</taxon>
        <taxon>Flavobacteriales</taxon>
        <taxon>Flavobacteriaceae</taxon>
        <taxon>Croceibacter</taxon>
    </lineage>
</organism>
<feature type="region of interest" description="Disordered" evidence="2">
    <location>
        <begin position="1"/>
        <end position="168"/>
    </location>
</feature>
<dbReference type="Pfam" id="PF03993">
    <property type="entry name" value="DUF349"/>
    <property type="match status" value="5"/>
</dbReference>
<dbReference type="EMBL" id="CP002046">
    <property type="protein sequence ID" value="EAP88434.1"/>
    <property type="molecule type" value="Genomic_DNA"/>
</dbReference>
<dbReference type="HOGENOM" id="CLU_019817_0_0_10"/>
<dbReference type="KEGG" id="cat:CA2559_06725"/>
<reference evidence="3 4" key="1">
    <citation type="journal article" date="2010" name="J. Bacteriol.">
        <title>The complete genome sequence of Croceibacter atlanticus HTCC2559T.</title>
        <authorList>
            <person name="Oh H.M."/>
            <person name="Kang I."/>
            <person name="Ferriera S."/>
            <person name="Giovannoni S.J."/>
            <person name="Cho J.C."/>
        </authorList>
    </citation>
    <scope>NUCLEOTIDE SEQUENCE [LARGE SCALE GENOMIC DNA]</scope>
    <source>
        <strain evidence="4">ATCC BAA-628 / HTCC2559 / KCTC 12090</strain>
    </source>
</reference>
<feature type="compositionally biased region" description="Basic and acidic residues" evidence="2">
    <location>
        <begin position="1"/>
        <end position="13"/>
    </location>
</feature>
<evidence type="ECO:0000256" key="1">
    <source>
        <dbReference type="SAM" id="Coils"/>
    </source>
</evidence>
<dbReference type="GeneID" id="89453124"/>
<feature type="coiled-coil region" evidence="1">
    <location>
        <begin position="706"/>
        <end position="733"/>
    </location>
</feature>
<keyword evidence="1" id="KW-0175">Coiled coil</keyword>
<dbReference type="STRING" id="216432.CA2559_06725"/>
<name>A3U867_CROAH</name>
<feature type="compositionally biased region" description="Basic and acidic residues" evidence="2">
    <location>
        <begin position="157"/>
        <end position="168"/>
    </location>
</feature>
<feature type="compositionally biased region" description="Basic and acidic residues" evidence="2">
    <location>
        <begin position="94"/>
        <end position="109"/>
    </location>
</feature>
<dbReference type="OrthoDB" id="5422202at2"/>
<accession>A3U867</accession>
<keyword evidence="4" id="KW-1185">Reference proteome</keyword>
<dbReference type="AlphaFoldDB" id="A3U867"/>
<dbReference type="RefSeq" id="WP_013187102.1">
    <property type="nucleotide sequence ID" value="NC_014230.1"/>
</dbReference>
<dbReference type="Proteomes" id="UP000002297">
    <property type="component" value="Chromosome"/>
</dbReference>
<evidence type="ECO:0000256" key="2">
    <source>
        <dbReference type="SAM" id="MobiDB-lite"/>
    </source>
</evidence>
<protein>
    <recommendedName>
        <fullName evidence="5">Chromosome segregation protein</fullName>
    </recommendedName>
</protein>
<proteinExistence type="predicted"/>
<dbReference type="eggNOG" id="COG0495">
    <property type="taxonomic scope" value="Bacteria"/>
</dbReference>
<dbReference type="InterPro" id="IPR007139">
    <property type="entry name" value="DUF349"/>
</dbReference>
<feature type="compositionally biased region" description="Acidic residues" evidence="2">
    <location>
        <begin position="142"/>
        <end position="156"/>
    </location>
</feature>